<keyword evidence="8 9" id="KW-0998">Cell outer membrane</keyword>
<feature type="domain" description="TonB-dependent receptor plug" evidence="14">
    <location>
        <begin position="71"/>
        <end position="184"/>
    </location>
</feature>
<keyword evidence="7 9" id="KW-0472">Membrane</keyword>
<proteinExistence type="inferred from homology"/>
<gene>
    <name evidence="15" type="ORF">HNQ55_001445</name>
</gene>
<protein>
    <submittedName>
        <fullName evidence="15">Outer membrane receptor protein involved in Fe transport</fullName>
    </submittedName>
</protein>
<evidence type="ECO:0000256" key="6">
    <source>
        <dbReference type="ARBA" id="ARBA00023077"/>
    </source>
</evidence>
<evidence type="ECO:0000313" key="15">
    <source>
        <dbReference type="EMBL" id="MBB6542941.1"/>
    </source>
</evidence>
<dbReference type="EMBL" id="JACHHU010000009">
    <property type="protein sequence ID" value="MBB6542941.1"/>
    <property type="molecule type" value="Genomic_DNA"/>
</dbReference>
<dbReference type="AlphaFoldDB" id="A0A7X0TT80"/>
<feature type="signal peptide" evidence="12">
    <location>
        <begin position="1"/>
        <end position="22"/>
    </location>
</feature>
<dbReference type="Pfam" id="PF07715">
    <property type="entry name" value="Plug"/>
    <property type="match status" value="1"/>
</dbReference>
<dbReference type="InterPro" id="IPR037066">
    <property type="entry name" value="Plug_dom_sf"/>
</dbReference>
<evidence type="ECO:0000256" key="3">
    <source>
        <dbReference type="ARBA" id="ARBA00022452"/>
    </source>
</evidence>
<dbReference type="Gene3D" id="2.170.130.10">
    <property type="entry name" value="TonB-dependent receptor, plug domain"/>
    <property type="match status" value="1"/>
</dbReference>
<dbReference type="PANTHER" id="PTHR47234">
    <property type="match status" value="1"/>
</dbReference>
<dbReference type="Gene3D" id="2.40.170.20">
    <property type="entry name" value="TonB-dependent receptor, beta-barrel domain"/>
    <property type="match status" value="1"/>
</dbReference>
<comment type="caution">
    <text evidence="15">The sequence shown here is derived from an EMBL/GenBank/DDBJ whole genome shotgun (WGS) entry which is preliminary data.</text>
</comment>
<evidence type="ECO:0000256" key="5">
    <source>
        <dbReference type="ARBA" id="ARBA00022729"/>
    </source>
</evidence>
<evidence type="ECO:0000256" key="1">
    <source>
        <dbReference type="ARBA" id="ARBA00004571"/>
    </source>
</evidence>
<dbReference type="InterPro" id="IPR012910">
    <property type="entry name" value="Plug_dom"/>
</dbReference>
<evidence type="ECO:0000259" key="14">
    <source>
        <dbReference type="Pfam" id="PF07715"/>
    </source>
</evidence>
<dbReference type="SUPFAM" id="SSF56935">
    <property type="entry name" value="Porins"/>
    <property type="match status" value="1"/>
</dbReference>
<dbReference type="InterPro" id="IPR036942">
    <property type="entry name" value="Beta-barrel_TonB_sf"/>
</dbReference>
<keyword evidence="15" id="KW-0675">Receptor</keyword>
<evidence type="ECO:0000256" key="2">
    <source>
        <dbReference type="ARBA" id="ARBA00022448"/>
    </source>
</evidence>
<organism evidence="15 16">
    <name type="scientific">Thalassotalea piscium</name>
    <dbReference type="NCBI Taxonomy" id="1230533"/>
    <lineage>
        <taxon>Bacteria</taxon>
        <taxon>Pseudomonadati</taxon>
        <taxon>Pseudomonadota</taxon>
        <taxon>Gammaproteobacteria</taxon>
        <taxon>Alteromonadales</taxon>
        <taxon>Colwelliaceae</taxon>
        <taxon>Thalassotalea</taxon>
    </lineage>
</organism>
<evidence type="ECO:0000256" key="9">
    <source>
        <dbReference type="PROSITE-ProRule" id="PRU01360"/>
    </source>
</evidence>
<keyword evidence="16" id="KW-1185">Reference proteome</keyword>
<evidence type="ECO:0000256" key="10">
    <source>
        <dbReference type="PROSITE-ProRule" id="PRU10144"/>
    </source>
</evidence>
<dbReference type="Pfam" id="PF00593">
    <property type="entry name" value="TonB_dep_Rec_b-barrel"/>
    <property type="match status" value="1"/>
</dbReference>
<reference evidence="15 16" key="1">
    <citation type="submission" date="2020-08" db="EMBL/GenBank/DDBJ databases">
        <title>Genomic Encyclopedia of Type Strains, Phase IV (KMG-IV): sequencing the most valuable type-strain genomes for metagenomic binning, comparative biology and taxonomic classification.</title>
        <authorList>
            <person name="Goeker M."/>
        </authorList>
    </citation>
    <scope>NUCLEOTIDE SEQUENCE [LARGE SCALE GENOMIC DNA]</scope>
    <source>
        <strain evidence="15 16">DSM 26287</strain>
    </source>
</reference>
<feature type="domain" description="TonB-dependent receptor-like beta-barrel" evidence="13">
    <location>
        <begin position="434"/>
        <end position="980"/>
    </location>
</feature>
<feature type="short sequence motif" description="TonB C-terminal box" evidence="10">
    <location>
        <begin position="998"/>
        <end position="1015"/>
    </location>
</feature>
<dbReference type="PROSITE" id="PS52016">
    <property type="entry name" value="TONB_DEPENDENT_REC_3"/>
    <property type="match status" value="1"/>
</dbReference>
<keyword evidence="4 9" id="KW-0812">Transmembrane</keyword>
<comment type="subcellular location">
    <subcellularLocation>
        <location evidence="1 9">Cell outer membrane</location>
        <topology evidence="1 9">Multi-pass membrane protein</topology>
    </subcellularLocation>
</comment>
<keyword evidence="3 9" id="KW-1134">Transmembrane beta strand</keyword>
<dbReference type="PROSITE" id="PS01156">
    <property type="entry name" value="TONB_DEPENDENT_REC_2"/>
    <property type="match status" value="1"/>
</dbReference>
<keyword evidence="2 9" id="KW-0813">Transport</keyword>
<accession>A0A7X0TT80</accession>
<evidence type="ECO:0000259" key="13">
    <source>
        <dbReference type="Pfam" id="PF00593"/>
    </source>
</evidence>
<evidence type="ECO:0000256" key="11">
    <source>
        <dbReference type="RuleBase" id="RU003357"/>
    </source>
</evidence>
<evidence type="ECO:0000256" key="8">
    <source>
        <dbReference type="ARBA" id="ARBA00023237"/>
    </source>
</evidence>
<sequence length="1015" mass="111199">MNKKLITIAVQSAIFSASTVFALTAFAGEEQILAQVAKPAAESPLNTKASKEVDEKITVTGSRLRRDSFSVATPLAIMSKESIEDTGLGSLSEILVDELPQISESSSNTNTQSNITATGLSTINLRELGSSRTLTLIDGRRVVSNSHSSNSVSLSTIPTGMVQRVEVITGGASAAYGSDAIAGVVNIITQQDKEGFSFKARGGESSEGGAREYTLDLNYGTEFANGRGYMYVSSTFDKQFSLTYEDRKRAQQQESHFYDDDRMCNAMLTEAEPRDGQCMRDINPSDWRSLSDSIAGGVFHEGSGGVGGFWYDGQTLRSDWVEEKYGIDTDQYVQLKVPDEGLNTAIKVDYELTDDILFYAQIQHSLNKSFNNKAPESEDESDKVITFDPVTGEFGEVVMGRISRDNPFVPAEIAAGGGSTIKWDRAFNEVGRIYTDNERNTVRSWAGLQGTAFDGNWDWDLSVGYGRFTQDQLRGNEINTIKASYALDAEYAEDGVTIQCADAQARADGCLPMNLFGEGSITPEVADYIRANPTINTKVEQVTVTGYIAGDLFEMPAGPVASAFGFEWRKDSQEVRTGGGATEGGITFNYVPQYEGEVTVKELFAEAAFPLLKNVTGAKSLSAEVSARIADYSWSGTDLVQSYKTGIVWEVVEGYALRANWARAQRAPSIDDLLSPPAGDYDSYSDICYGTTATSTDAGHDNCRKEPTIAAAILVDGEFDESDTNYSPSVGNENLIEETADTFTVGVSLAPAFAEGLRIAVDYYDIAIKDALSSYSNEDIMRYCYDSSLAWDAKGGSNAFCNDLKRDEDGALIEVMQRNYNVDEISTSGVDIALEYLHDLAQYGRLKFKTDWTHIIDWEKTVQSPDGPETTDYSGYYDNDIYDTQGSASLTWYKDEWRVRWSTKYKGPITVNKNDQDNWLDDMANNTENCSAGSEACITYPEPLQFNELGSYIKHSLSASYTTETTTGAEVRISGGINNIFDNRGDYSLGGRGHFYSGYGSSVGRFFYLGAEVKF</sequence>
<keyword evidence="6 11" id="KW-0798">TonB box</keyword>
<dbReference type="InterPro" id="IPR039426">
    <property type="entry name" value="TonB-dep_rcpt-like"/>
</dbReference>
<dbReference type="InterPro" id="IPR000531">
    <property type="entry name" value="Beta-barrel_TonB"/>
</dbReference>
<evidence type="ECO:0000256" key="4">
    <source>
        <dbReference type="ARBA" id="ARBA00022692"/>
    </source>
</evidence>
<keyword evidence="5 12" id="KW-0732">Signal</keyword>
<dbReference type="PANTHER" id="PTHR47234:SF2">
    <property type="entry name" value="TONB-DEPENDENT RECEPTOR"/>
    <property type="match status" value="1"/>
</dbReference>
<evidence type="ECO:0000256" key="12">
    <source>
        <dbReference type="SAM" id="SignalP"/>
    </source>
</evidence>
<evidence type="ECO:0000313" key="16">
    <source>
        <dbReference type="Proteomes" id="UP000537141"/>
    </source>
</evidence>
<name>A0A7X0TT80_9GAMM</name>
<comment type="similarity">
    <text evidence="9 11">Belongs to the TonB-dependent receptor family.</text>
</comment>
<dbReference type="GO" id="GO:0009279">
    <property type="term" value="C:cell outer membrane"/>
    <property type="evidence" value="ECO:0007669"/>
    <property type="project" value="UniProtKB-SubCell"/>
</dbReference>
<dbReference type="InterPro" id="IPR010917">
    <property type="entry name" value="TonB_rcpt_CS"/>
</dbReference>
<dbReference type="RefSeq" id="WP_184423748.1">
    <property type="nucleotide sequence ID" value="NZ_AP027362.1"/>
</dbReference>
<feature type="chain" id="PRO_5031462413" evidence="12">
    <location>
        <begin position="23"/>
        <end position="1015"/>
    </location>
</feature>
<dbReference type="Proteomes" id="UP000537141">
    <property type="component" value="Unassembled WGS sequence"/>
</dbReference>
<evidence type="ECO:0000256" key="7">
    <source>
        <dbReference type="ARBA" id="ARBA00023136"/>
    </source>
</evidence>